<accession>A0A8J7W7X3</accession>
<gene>
    <name evidence="1" type="ORF">KCX82_22620</name>
</gene>
<dbReference type="GO" id="GO:0003964">
    <property type="term" value="F:RNA-directed DNA polymerase activity"/>
    <property type="evidence" value="ECO:0007669"/>
    <property type="project" value="UniProtKB-KW"/>
</dbReference>
<proteinExistence type="predicted"/>
<keyword evidence="1" id="KW-0808">Transferase</keyword>
<protein>
    <submittedName>
        <fullName evidence="1">Group II intron reverse transcriptase/maturase</fullName>
    </submittedName>
</protein>
<evidence type="ECO:0000313" key="1">
    <source>
        <dbReference type="EMBL" id="MBR0600663.1"/>
    </source>
</evidence>
<reference evidence="1" key="1">
    <citation type="submission" date="2021-04" db="EMBL/GenBank/DDBJ databases">
        <title>Sinoanaerobacter chloroacetimidivorans sp. nov., an obligate anaerobic bacterium isolated from anaerobic sludge.</title>
        <authorList>
            <person name="Bao Y."/>
        </authorList>
    </citation>
    <scope>NUCLEOTIDE SEQUENCE</scope>
    <source>
        <strain evidence="1">BAD-6</strain>
    </source>
</reference>
<keyword evidence="1" id="KW-0548">Nucleotidyltransferase</keyword>
<dbReference type="Proteomes" id="UP000675664">
    <property type="component" value="Unassembled WGS sequence"/>
</dbReference>
<sequence length="72" mass="8648">MQNANTILSMLNQKSQNDEHYVFQRIYRNLYNREFYVNAYARIQSKEGNMTEGVDNRTIDGFKYEMIDTLIE</sequence>
<keyword evidence="2" id="KW-1185">Reference proteome</keyword>
<dbReference type="AlphaFoldDB" id="A0A8J7W7X3"/>
<keyword evidence="1" id="KW-0695">RNA-directed DNA polymerase</keyword>
<reference evidence="1" key="2">
    <citation type="submission" date="2021-04" db="EMBL/GenBank/DDBJ databases">
        <authorList>
            <person name="Liu J."/>
        </authorList>
    </citation>
    <scope>NUCLEOTIDE SEQUENCE</scope>
    <source>
        <strain evidence="1">BAD-6</strain>
    </source>
</reference>
<feature type="non-terminal residue" evidence="1">
    <location>
        <position position="72"/>
    </location>
</feature>
<organism evidence="1 2">
    <name type="scientific">Sinanaerobacter chloroacetimidivorans</name>
    <dbReference type="NCBI Taxonomy" id="2818044"/>
    <lineage>
        <taxon>Bacteria</taxon>
        <taxon>Bacillati</taxon>
        <taxon>Bacillota</taxon>
        <taxon>Clostridia</taxon>
        <taxon>Peptostreptococcales</taxon>
        <taxon>Anaerovoracaceae</taxon>
        <taxon>Sinanaerobacter</taxon>
    </lineage>
</organism>
<comment type="caution">
    <text evidence="1">The sequence shown here is derived from an EMBL/GenBank/DDBJ whole genome shotgun (WGS) entry which is preliminary data.</text>
</comment>
<dbReference type="EMBL" id="JAGSND010000058">
    <property type="protein sequence ID" value="MBR0600663.1"/>
    <property type="molecule type" value="Genomic_DNA"/>
</dbReference>
<evidence type="ECO:0000313" key="2">
    <source>
        <dbReference type="Proteomes" id="UP000675664"/>
    </source>
</evidence>
<name>A0A8J7W7X3_9FIRM</name>